<proteinExistence type="predicted"/>
<evidence type="ECO:0000256" key="4">
    <source>
        <dbReference type="ARBA" id="ARBA00023136"/>
    </source>
</evidence>
<evidence type="ECO:0000313" key="7">
    <source>
        <dbReference type="EMBL" id="PIT86666.1"/>
    </source>
</evidence>
<evidence type="ECO:0000256" key="5">
    <source>
        <dbReference type="SAM" id="Phobius"/>
    </source>
</evidence>
<feature type="transmembrane region" description="Helical" evidence="5">
    <location>
        <begin position="224"/>
        <end position="245"/>
    </location>
</feature>
<dbReference type="InterPro" id="IPR007016">
    <property type="entry name" value="O-antigen_ligase-rel_domated"/>
</dbReference>
<keyword evidence="4 5" id="KW-0472">Membrane</keyword>
<feature type="transmembrane region" description="Helical" evidence="5">
    <location>
        <begin position="435"/>
        <end position="467"/>
    </location>
</feature>
<feature type="transmembrane region" description="Helical" evidence="5">
    <location>
        <begin position="87"/>
        <end position="105"/>
    </location>
</feature>
<accession>A0A2M6W1I4</accession>
<gene>
    <name evidence="7" type="ORF">COU33_01860</name>
</gene>
<sequence>MFMILQQRLKQYFSSFRVSHAVLIYAIIRILSFVTYTHASVNALIGAGLIIGFAFLCIKKLPLAWIFLVSEFLLDGSGHFFEIGGYIFRTWILGMFALAWAWSIWKEKKIPLPQKRFRIPLILVLVAVVWSVIHGFLQGHSTILILQDAILYFFLLLLFPAIHVKSDIQTYFPILIKGYIAGSAIFSAMTLSIYASGIGTLPDTYYHWFRNVAAGKITDLGNNFFRIVLPEHLFLVPIILVLAAYTIRRENIPHLWWYQLSALFVLTLNFTRIYILAVVVGLLVLVIHHSFVRWLSTSIQIGATTLLMFSSLFLITSHGNSLGLDVLVGRASGVISPGVEVSGITRLALLPDIMHTITQHPFIGSGLGATVTYQDPVQNREVTRTQFDWGYLEMLAELGIIGLTIFLLFLIHILIATAKHAYQSPVHAAPYRGLFAGGIALCIINITTPSLFYGFGILFFVLLLFLLEKQAPHTS</sequence>
<protein>
    <recommendedName>
        <fullName evidence="6">O-antigen ligase-related domain-containing protein</fullName>
    </recommendedName>
</protein>
<feature type="transmembrane region" description="Helical" evidence="5">
    <location>
        <begin position="394"/>
        <end position="415"/>
    </location>
</feature>
<dbReference type="Proteomes" id="UP000229362">
    <property type="component" value="Unassembled WGS sequence"/>
</dbReference>
<feature type="transmembrane region" description="Helical" evidence="5">
    <location>
        <begin position="12"/>
        <end position="31"/>
    </location>
</feature>
<comment type="subcellular location">
    <subcellularLocation>
        <location evidence="1">Membrane</location>
        <topology evidence="1">Multi-pass membrane protein</topology>
    </subcellularLocation>
</comment>
<feature type="transmembrane region" description="Helical" evidence="5">
    <location>
        <begin position="174"/>
        <end position="195"/>
    </location>
</feature>
<evidence type="ECO:0000256" key="3">
    <source>
        <dbReference type="ARBA" id="ARBA00022989"/>
    </source>
</evidence>
<feature type="domain" description="O-antigen ligase-related" evidence="6">
    <location>
        <begin position="261"/>
        <end position="407"/>
    </location>
</feature>
<dbReference type="GO" id="GO:0016020">
    <property type="term" value="C:membrane"/>
    <property type="evidence" value="ECO:0007669"/>
    <property type="project" value="UniProtKB-SubCell"/>
</dbReference>
<evidence type="ECO:0000313" key="8">
    <source>
        <dbReference type="Proteomes" id="UP000229362"/>
    </source>
</evidence>
<feature type="transmembrane region" description="Helical" evidence="5">
    <location>
        <begin position="257"/>
        <end position="288"/>
    </location>
</feature>
<comment type="caution">
    <text evidence="7">The sequence shown here is derived from an EMBL/GenBank/DDBJ whole genome shotgun (WGS) entry which is preliminary data.</text>
</comment>
<dbReference type="EMBL" id="PFBZ01000079">
    <property type="protein sequence ID" value="PIT86666.1"/>
    <property type="molecule type" value="Genomic_DNA"/>
</dbReference>
<feature type="transmembrane region" description="Helical" evidence="5">
    <location>
        <begin position="294"/>
        <end position="315"/>
    </location>
</feature>
<keyword evidence="2 5" id="KW-0812">Transmembrane</keyword>
<dbReference type="InterPro" id="IPR051533">
    <property type="entry name" value="WaaL-like"/>
</dbReference>
<reference evidence="8" key="1">
    <citation type="submission" date="2017-09" db="EMBL/GenBank/DDBJ databases">
        <title>Depth-based differentiation of microbial function through sediment-hosted aquifers and enrichment of novel symbionts in the deep terrestrial subsurface.</title>
        <authorList>
            <person name="Probst A.J."/>
            <person name="Ladd B."/>
            <person name="Jarett J.K."/>
            <person name="Geller-Mcgrath D.E."/>
            <person name="Sieber C.M.K."/>
            <person name="Emerson J.B."/>
            <person name="Anantharaman K."/>
            <person name="Thomas B.C."/>
            <person name="Malmstrom R."/>
            <person name="Stieglmeier M."/>
            <person name="Klingl A."/>
            <person name="Woyke T."/>
            <person name="Ryan C.M."/>
            <person name="Banfield J.F."/>
        </authorList>
    </citation>
    <scope>NUCLEOTIDE SEQUENCE [LARGE SCALE GENOMIC DNA]</scope>
</reference>
<keyword evidence="3 5" id="KW-1133">Transmembrane helix</keyword>
<dbReference type="Pfam" id="PF04932">
    <property type="entry name" value="Wzy_C"/>
    <property type="match status" value="1"/>
</dbReference>
<dbReference type="PANTHER" id="PTHR37422">
    <property type="entry name" value="TEICHURONIC ACID BIOSYNTHESIS PROTEIN TUAE"/>
    <property type="match status" value="1"/>
</dbReference>
<feature type="transmembrane region" description="Helical" evidence="5">
    <location>
        <begin position="143"/>
        <end position="162"/>
    </location>
</feature>
<dbReference type="PANTHER" id="PTHR37422:SF13">
    <property type="entry name" value="LIPOPOLYSACCHARIDE BIOSYNTHESIS PROTEIN PA4999-RELATED"/>
    <property type="match status" value="1"/>
</dbReference>
<evidence type="ECO:0000259" key="6">
    <source>
        <dbReference type="Pfam" id="PF04932"/>
    </source>
</evidence>
<dbReference type="AlphaFoldDB" id="A0A2M6W1I4"/>
<organism evidence="7 8">
    <name type="scientific">Candidatus Magasanikbacteria bacterium CG10_big_fil_rev_8_21_14_0_10_43_6</name>
    <dbReference type="NCBI Taxonomy" id="1974650"/>
    <lineage>
        <taxon>Bacteria</taxon>
        <taxon>Candidatus Magasanikiibacteriota</taxon>
    </lineage>
</organism>
<evidence type="ECO:0000256" key="2">
    <source>
        <dbReference type="ARBA" id="ARBA00022692"/>
    </source>
</evidence>
<feature type="transmembrane region" description="Helical" evidence="5">
    <location>
        <begin position="37"/>
        <end position="56"/>
    </location>
</feature>
<feature type="transmembrane region" description="Helical" evidence="5">
    <location>
        <begin position="117"/>
        <end position="137"/>
    </location>
</feature>
<name>A0A2M6W1I4_9BACT</name>
<evidence type="ECO:0000256" key="1">
    <source>
        <dbReference type="ARBA" id="ARBA00004141"/>
    </source>
</evidence>